<accession>A0A174CQE0</accession>
<keyword evidence="1" id="KW-0472">Membrane</keyword>
<reference evidence="2 3" key="1">
    <citation type="submission" date="2015-09" db="EMBL/GenBank/DDBJ databases">
        <authorList>
            <consortium name="Pathogen Informatics"/>
        </authorList>
    </citation>
    <scope>NUCLEOTIDE SEQUENCE [LARGE SCALE GENOMIC DNA]</scope>
    <source>
        <strain evidence="2 3">2789STDY5834841</strain>
    </source>
</reference>
<dbReference type="RefSeq" id="WP_009243426.1">
    <property type="nucleotide sequence ID" value="NZ_CYZO01000021.1"/>
</dbReference>
<dbReference type="EMBL" id="CYZO01000021">
    <property type="protein sequence ID" value="CUO13826.1"/>
    <property type="molecule type" value="Genomic_DNA"/>
</dbReference>
<organism evidence="2 3">
    <name type="scientific">[Ruminococcus] torques</name>
    <dbReference type="NCBI Taxonomy" id="33039"/>
    <lineage>
        <taxon>Bacteria</taxon>
        <taxon>Bacillati</taxon>
        <taxon>Bacillota</taxon>
        <taxon>Clostridia</taxon>
        <taxon>Lachnospirales</taxon>
        <taxon>Lachnospiraceae</taxon>
        <taxon>Mediterraneibacter</taxon>
    </lineage>
</organism>
<feature type="transmembrane region" description="Helical" evidence="1">
    <location>
        <begin position="12"/>
        <end position="33"/>
    </location>
</feature>
<keyword evidence="1" id="KW-1133">Transmembrane helix</keyword>
<sequence length="44" mass="4782">MKQFVKKKVSFVMVMIMAVITVISMSLPMAVFAQGGGVYANAEK</sequence>
<protein>
    <submittedName>
        <fullName evidence="2">Uncharacterized protein</fullName>
    </submittedName>
</protein>
<keyword evidence="1" id="KW-0812">Transmembrane</keyword>
<dbReference type="Proteomes" id="UP000095787">
    <property type="component" value="Unassembled WGS sequence"/>
</dbReference>
<evidence type="ECO:0000313" key="3">
    <source>
        <dbReference type="Proteomes" id="UP000095787"/>
    </source>
</evidence>
<dbReference type="AlphaFoldDB" id="A0A174CQE0"/>
<gene>
    <name evidence="2" type="ORF">ERS852456_01706</name>
</gene>
<name>A0A174CQE0_9FIRM</name>
<proteinExistence type="predicted"/>
<evidence type="ECO:0000313" key="2">
    <source>
        <dbReference type="EMBL" id="CUO13826.1"/>
    </source>
</evidence>
<evidence type="ECO:0000256" key="1">
    <source>
        <dbReference type="SAM" id="Phobius"/>
    </source>
</evidence>